<organism evidence="2 3">
    <name type="scientific">Cordyceps javanica</name>
    <dbReference type="NCBI Taxonomy" id="43265"/>
    <lineage>
        <taxon>Eukaryota</taxon>
        <taxon>Fungi</taxon>
        <taxon>Dikarya</taxon>
        <taxon>Ascomycota</taxon>
        <taxon>Pezizomycotina</taxon>
        <taxon>Sordariomycetes</taxon>
        <taxon>Hypocreomycetidae</taxon>
        <taxon>Hypocreales</taxon>
        <taxon>Cordycipitaceae</taxon>
        <taxon>Cordyceps</taxon>
    </lineage>
</organism>
<dbReference type="Proteomes" id="UP000315783">
    <property type="component" value="Unassembled WGS sequence"/>
</dbReference>
<dbReference type="Gene3D" id="3.90.79.10">
    <property type="entry name" value="Nucleoside Triphosphate Pyrophosphohydrolase"/>
    <property type="match status" value="1"/>
</dbReference>
<dbReference type="EMBL" id="SPUK01000001">
    <property type="protein sequence ID" value="TQW00177.1"/>
    <property type="molecule type" value="Genomic_DNA"/>
</dbReference>
<comment type="caution">
    <text evidence="2">The sequence shown here is derived from an EMBL/GenBank/DDBJ whole genome shotgun (WGS) entry which is preliminary data.</text>
</comment>
<dbReference type="STRING" id="43265.A0A545WBP2"/>
<evidence type="ECO:0000313" key="3">
    <source>
        <dbReference type="Proteomes" id="UP000315783"/>
    </source>
</evidence>
<dbReference type="OrthoDB" id="276276at2759"/>
<dbReference type="PANTHER" id="PTHR43736:SF1">
    <property type="entry name" value="DIHYDRONEOPTERIN TRIPHOSPHATE DIPHOSPHATASE"/>
    <property type="match status" value="1"/>
</dbReference>
<keyword evidence="3" id="KW-1185">Reference proteome</keyword>
<proteinExistence type="predicted"/>
<feature type="domain" description="Nudix hydrolase" evidence="1">
    <location>
        <begin position="29"/>
        <end position="222"/>
    </location>
</feature>
<protein>
    <submittedName>
        <fullName evidence="2">NUDIX domain-containing protein</fullName>
    </submittedName>
</protein>
<dbReference type="AlphaFoldDB" id="A0A545WBP2"/>
<dbReference type="Pfam" id="PF00293">
    <property type="entry name" value="NUDIX"/>
    <property type="match status" value="1"/>
</dbReference>
<dbReference type="InterPro" id="IPR015797">
    <property type="entry name" value="NUDIX_hydrolase-like_dom_sf"/>
</dbReference>
<gene>
    <name evidence="2" type="ORF">IF1G_00108</name>
</gene>
<sequence length="240" mass="25199">MAAPKYTFDASLAGFNISKAAYIAANPHIARVMAAAMVFRPDPSAAPTTAASSSSSSSSPPQALLICRAATDTYPLKWEVPGGSVDGTDATILDGVARELWEESGLRAAHMAAPILMSPENDADDDPSGGGGLTESVRAGLGIQPEDEALGLGADGLTVTFVETGNLWAKLTVLATVRGGGGADEVRLTPEEHGEAAWVTEEEVRRAELPPREGETGRRRMDFVSDGVRRSILDGFRVYE</sequence>
<evidence type="ECO:0000313" key="2">
    <source>
        <dbReference type="EMBL" id="TQW00177.1"/>
    </source>
</evidence>
<dbReference type="PANTHER" id="PTHR43736">
    <property type="entry name" value="ADP-RIBOSE PYROPHOSPHATASE"/>
    <property type="match status" value="1"/>
</dbReference>
<dbReference type="PROSITE" id="PS51462">
    <property type="entry name" value="NUDIX"/>
    <property type="match status" value="1"/>
</dbReference>
<reference evidence="2 3" key="1">
    <citation type="journal article" date="2019" name="Appl. Microbiol. Biotechnol.">
        <title>Genome sequence of Isaria javanica and comparative genome analysis insights into family S53 peptidase evolution in fungal entomopathogens.</title>
        <authorList>
            <person name="Lin R."/>
            <person name="Zhang X."/>
            <person name="Xin B."/>
            <person name="Zou M."/>
            <person name="Gao Y."/>
            <person name="Qin F."/>
            <person name="Hu Q."/>
            <person name="Xie B."/>
            <person name="Cheng X."/>
        </authorList>
    </citation>
    <scope>NUCLEOTIDE SEQUENCE [LARGE SCALE GENOMIC DNA]</scope>
    <source>
        <strain evidence="2 3">IJ1G</strain>
    </source>
</reference>
<evidence type="ECO:0000259" key="1">
    <source>
        <dbReference type="PROSITE" id="PS51462"/>
    </source>
</evidence>
<dbReference type="CDD" id="cd02883">
    <property type="entry name" value="NUDIX_Hydrolase"/>
    <property type="match status" value="1"/>
</dbReference>
<dbReference type="SUPFAM" id="SSF55811">
    <property type="entry name" value="Nudix"/>
    <property type="match status" value="1"/>
</dbReference>
<name>A0A545WBP2_9HYPO</name>
<accession>A0A545WBP2</accession>
<dbReference type="InterPro" id="IPR000086">
    <property type="entry name" value="NUDIX_hydrolase_dom"/>
</dbReference>